<feature type="transmembrane region" description="Helical" evidence="12 13">
    <location>
        <begin position="415"/>
        <end position="435"/>
    </location>
</feature>
<evidence type="ECO:0000256" key="10">
    <source>
        <dbReference type="ARBA" id="ARBA00023209"/>
    </source>
</evidence>
<comment type="pathway">
    <text evidence="12 13">Phospholipid metabolism; phosphatidylcholine biosynthesis.</text>
</comment>
<dbReference type="PROSITE" id="PS51598">
    <property type="entry name" value="SAM_CHO2"/>
    <property type="match status" value="1"/>
</dbReference>
<keyword evidence="7 12" id="KW-1133">Transmembrane helix</keyword>
<dbReference type="PANTHER" id="PTHR32138">
    <property type="entry name" value="PHOSPHATIDYLETHANOLAMINE N-METHYLTRANSFERASE"/>
    <property type="match status" value="1"/>
</dbReference>
<feature type="region of interest" description="Disordered" evidence="14">
    <location>
        <begin position="347"/>
        <end position="371"/>
    </location>
</feature>
<evidence type="ECO:0000256" key="5">
    <source>
        <dbReference type="ARBA" id="ARBA00022691"/>
    </source>
</evidence>
<reference evidence="15" key="1">
    <citation type="submission" date="2021-06" db="EMBL/GenBank/DDBJ databases">
        <authorList>
            <person name="Kallberg Y."/>
            <person name="Tangrot J."/>
            <person name="Rosling A."/>
        </authorList>
    </citation>
    <scope>NUCLEOTIDE SEQUENCE</scope>
    <source>
        <strain evidence="15">MT106</strain>
    </source>
</reference>
<evidence type="ECO:0000256" key="4">
    <source>
        <dbReference type="ARBA" id="ARBA00022679"/>
    </source>
</evidence>
<comment type="caution">
    <text evidence="15">The sequence shown here is derived from an EMBL/GenBank/DDBJ whole genome shotgun (WGS) entry which is preliminary data.</text>
</comment>
<evidence type="ECO:0000256" key="14">
    <source>
        <dbReference type="SAM" id="MobiDB-lite"/>
    </source>
</evidence>
<dbReference type="InterPro" id="IPR007318">
    <property type="entry name" value="Phopholipid_MeTrfase"/>
</dbReference>
<feature type="transmembrane region" description="Helical" evidence="12 13">
    <location>
        <begin position="441"/>
        <end position="464"/>
    </location>
</feature>
<feature type="transmembrane region" description="Helical" evidence="12 13">
    <location>
        <begin position="587"/>
        <end position="606"/>
    </location>
</feature>
<keyword evidence="12 13" id="KW-0256">Endoplasmic reticulum</keyword>
<name>A0A9N8W5J5_9GLOM</name>
<feature type="compositionally biased region" description="Low complexity" evidence="14">
    <location>
        <begin position="359"/>
        <end position="371"/>
    </location>
</feature>
<dbReference type="GO" id="GO:0005789">
    <property type="term" value="C:endoplasmic reticulum membrane"/>
    <property type="evidence" value="ECO:0007669"/>
    <property type="project" value="UniProtKB-SubCell"/>
</dbReference>
<evidence type="ECO:0000313" key="16">
    <source>
        <dbReference type="Proteomes" id="UP000789831"/>
    </source>
</evidence>
<feature type="transmembrane region" description="Helical" evidence="12 13">
    <location>
        <begin position="518"/>
        <end position="539"/>
    </location>
</feature>
<keyword evidence="8 12" id="KW-0443">Lipid metabolism</keyword>
<dbReference type="EC" id="2.1.1.17" evidence="12 13"/>
<evidence type="ECO:0000256" key="9">
    <source>
        <dbReference type="ARBA" id="ARBA00023136"/>
    </source>
</evidence>
<dbReference type="Gene3D" id="2.60.40.2840">
    <property type="match status" value="1"/>
</dbReference>
<dbReference type="EMBL" id="CAJVPL010000243">
    <property type="protein sequence ID" value="CAG8471715.1"/>
    <property type="molecule type" value="Genomic_DNA"/>
</dbReference>
<dbReference type="GO" id="GO:0032259">
    <property type="term" value="P:methylation"/>
    <property type="evidence" value="ECO:0007669"/>
    <property type="project" value="UniProtKB-KW"/>
</dbReference>
<evidence type="ECO:0000256" key="7">
    <source>
        <dbReference type="ARBA" id="ARBA00022989"/>
    </source>
</evidence>
<gene>
    <name evidence="15" type="ORF">AGERDE_LOCUS2773</name>
</gene>
<dbReference type="PIRSF" id="PIRSF000383">
    <property type="entry name" value="PEAMT"/>
    <property type="match status" value="1"/>
</dbReference>
<comment type="similarity">
    <text evidence="12 13">Belongs to the class VI-like SAM-binding methyltransferase superfamily. CHO2 family.</text>
</comment>
<evidence type="ECO:0000256" key="3">
    <source>
        <dbReference type="ARBA" id="ARBA00022603"/>
    </source>
</evidence>
<sequence>MSDIIKTSESELRQRSTCIANKDGHSKLLKESKVVDSDSINNSAVSSPSTEKTYNDIDNNLNNNREISNEVVYGRTPDGKVFKVPHTTDMLTAVFLPNMQKSTFDYLTIFVMTLQILLFFALPAHIRPWIYLFLFIFWRGAYNLGLGLLLKYQSDRRMFVTWVKRKKLFDKEKSRNVYTFLKRELSAKMGNDYDFDTAPIEFNTWLLFRELVDLILLNDFVSYMCFALANFSIPENSGVILNVLRWAGGLFLFWFNIWVKTDAHRVVKDFAWYWGDFFFLVEQSLTFDGVFEMAPHPMYSVGYVGYYGISLMMASYTVLFVSLAAHAAQFAFLTFVENPHIDKTYNPPQPLNAKHKQRTSSLSTDLSSRTSESECLSTTAGIQPTLPDLSNASISHFRHDLIVFKNFDLLRSTDLFLVFIIFYSVVVPLFIAGASENVVKFFVIVQCLAWRVFHTYGLGAVLSLQSREKALTKHYIKYGGSVGDAFSNWKNVYNLSLCMTYVTFFLAAWYMYHLPENWTYGLVLLRHVLGVLLIVLHIWTSVSVFEVLGDFGWFYGDFFIDDYPTTLYYTGIYRFLNNPEKIMGHSAFWGITLIANSWLIFGLSLFSQISNVLFLRYVESPHMKRLYGDKIRKEAGVTKTIKRVKTIIPGKVKAEVSKIREAPEIQVVERVVKEVAETMEKVVEDATEAVGEFVGAARPKIQEAVLEARILLRNSRDKLLYGRGIDGVEDYDLTRYSVSPIPPSSTHNTNNVNNMEADKLLTPPSSPHPNGIHANGKTNSSSNSLSHELGSPIRIKWTAPQNHSRQDWIGVYKVTANSSQMVTSVSSNGRYLYVSPEDDAEASFTLNNNNNACDDEVKTGELCFRGDLLPWEIGTYEFRYHHDDKHMVMTVSQPFEIIVNTPKYPKDLPTIEQSILDLVRKALDSDPSLVPHTTSDDYLLMKEAHAKRIVYGIKMMFGVDFAWEVVAIDGNVGRLARRIYNALRALAPFL</sequence>
<keyword evidence="6 12" id="KW-0812">Transmembrane</keyword>
<dbReference type="Pfam" id="PF04191">
    <property type="entry name" value="PEMT"/>
    <property type="match status" value="2"/>
</dbReference>
<comment type="subcellular location">
    <subcellularLocation>
        <location evidence="1">Endomembrane system</location>
        <topology evidence="1">Multi-pass membrane protein</topology>
    </subcellularLocation>
    <subcellularLocation>
        <location evidence="12 13">Endoplasmic reticulum membrane</location>
        <topology evidence="12 13">Multi-pass membrane protein</topology>
    </subcellularLocation>
</comment>
<organism evidence="15 16">
    <name type="scientific">Ambispora gerdemannii</name>
    <dbReference type="NCBI Taxonomy" id="144530"/>
    <lineage>
        <taxon>Eukaryota</taxon>
        <taxon>Fungi</taxon>
        <taxon>Fungi incertae sedis</taxon>
        <taxon>Mucoromycota</taxon>
        <taxon>Glomeromycotina</taxon>
        <taxon>Glomeromycetes</taxon>
        <taxon>Archaeosporales</taxon>
        <taxon>Ambisporaceae</taxon>
        <taxon>Ambispora</taxon>
    </lineage>
</organism>
<evidence type="ECO:0000256" key="12">
    <source>
        <dbReference type="HAMAP-Rule" id="MF_03217"/>
    </source>
</evidence>
<comment type="function">
    <text evidence="12 13">Catalyzes the first step of the methylation pathway of phosphatidylcholine biosynthesis, the SAM-dependent methylation of phosphatidylethanolamine (PE) to phosphatidylmonomethylethanolamine (PMME).</text>
</comment>
<keyword evidence="9 12" id="KW-0472">Membrane</keyword>
<evidence type="ECO:0000256" key="8">
    <source>
        <dbReference type="ARBA" id="ARBA00023098"/>
    </source>
</evidence>
<proteinExistence type="inferred from homology"/>
<feature type="transmembrane region" description="Helical" evidence="12 13">
    <location>
        <begin position="492"/>
        <end position="512"/>
    </location>
</feature>
<keyword evidence="2 12" id="KW-0444">Lipid biosynthesis</keyword>
<keyword evidence="4 12" id="KW-0808">Transferase</keyword>
<feature type="transmembrane region" description="Helical" evidence="12 13">
    <location>
        <begin position="129"/>
        <end position="150"/>
    </location>
</feature>
<dbReference type="InterPro" id="IPR016219">
    <property type="entry name" value="Phosphatid-EA_MeTrfase_fun"/>
</dbReference>
<feature type="transmembrane region" description="Helical" evidence="12 13">
    <location>
        <begin position="104"/>
        <end position="123"/>
    </location>
</feature>
<feature type="transmembrane region" description="Helical" evidence="12 13">
    <location>
        <begin position="211"/>
        <end position="233"/>
    </location>
</feature>
<comment type="catalytic activity">
    <reaction evidence="12 13">
        <text>a 1,2-diacyl-sn-glycero-3-phosphoethanolamine + S-adenosyl-L-methionine = a 1,2-diacyl-sn-glycero-3-phospho-N-methylethanolamine + S-adenosyl-L-homocysteine + H(+)</text>
        <dbReference type="Rhea" id="RHEA:11164"/>
        <dbReference type="ChEBI" id="CHEBI:15378"/>
        <dbReference type="ChEBI" id="CHEBI:57856"/>
        <dbReference type="ChEBI" id="CHEBI:59789"/>
        <dbReference type="ChEBI" id="CHEBI:64573"/>
        <dbReference type="ChEBI" id="CHEBI:64612"/>
        <dbReference type="EC" id="2.1.1.17"/>
    </reaction>
</comment>
<keyword evidence="11 12" id="KW-1208">Phospholipid metabolism</keyword>
<feature type="region of interest" description="Disordered" evidence="14">
    <location>
        <begin position="762"/>
        <end position="787"/>
    </location>
</feature>
<protein>
    <recommendedName>
        <fullName evidence="12 13">Phosphatidylethanolamine N-methyltransferase</fullName>
        <shortName evidence="12">PE methyltransferase</shortName>
        <shortName evidence="12 13">PEAMT</shortName>
        <shortName evidence="12">PEMT</shortName>
        <ecNumber evidence="12 13">2.1.1.17</ecNumber>
    </recommendedName>
</protein>
<dbReference type="PANTHER" id="PTHR32138:SF0">
    <property type="entry name" value="PHOSPHATIDYLETHANOLAMINE N-METHYLTRANSFERASE"/>
    <property type="match status" value="1"/>
</dbReference>
<dbReference type="AlphaFoldDB" id="A0A9N8W5J5"/>
<keyword evidence="10 12" id="KW-0594">Phospholipid biosynthesis</keyword>
<dbReference type="Proteomes" id="UP000789831">
    <property type="component" value="Unassembled WGS sequence"/>
</dbReference>
<keyword evidence="5 12" id="KW-0949">S-adenosyl-L-methionine</keyword>
<feature type="transmembrane region" description="Helical" evidence="12 13">
    <location>
        <begin position="239"/>
        <end position="259"/>
    </location>
</feature>
<dbReference type="HAMAP" id="MF_03217">
    <property type="entry name" value="PEMT"/>
    <property type="match status" value="1"/>
</dbReference>
<evidence type="ECO:0000256" key="1">
    <source>
        <dbReference type="ARBA" id="ARBA00004127"/>
    </source>
</evidence>
<dbReference type="OrthoDB" id="4583at2759"/>
<dbReference type="GO" id="GO:0006656">
    <property type="term" value="P:phosphatidylcholine biosynthetic process"/>
    <property type="evidence" value="ECO:0007669"/>
    <property type="project" value="UniProtKB-UniRule"/>
</dbReference>
<evidence type="ECO:0000256" key="6">
    <source>
        <dbReference type="ARBA" id="ARBA00022692"/>
    </source>
</evidence>
<evidence type="ECO:0000313" key="15">
    <source>
        <dbReference type="EMBL" id="CAG8471715.1"/>
    </source>
</evidence>
<feature type="transmembrane region" description="Helical" evidence="12 13">
    <location>
        <begin position="303"/>
        <end position="325"/>
    </location>
</feature>
<evidence type="ECO:0000256" key="13">
    <source>
        <dbReference type="RuleBase" id="RU361122"/>
    </source>
</evidence>
<keyword evidence="16" id="KW-1185">Reference proteome</keyword>
<dbReference type="GO" id="GO:0004608">
    <property type="term" value="F:phosphatidylethanolamine N-methyltransferase activity"/>
    <property type="evidence" value="ECO:0007669"/>
    <property type="project" value="UniProtKB-UniRule"/>
</dbReference>
<evidence type="ECO:0000256" key="2">
    <source>
        <dbReference type="ARBA" id="ARBA00022516"/>
    </source>
</evidence>
<accession>A0A9N8W5J5</accession>
<evidence type="ECO:0000256" key="11">
    <source>
        <dbReference type="ARBA" id="ARBA00023264"/>
    </source>
</evidence>
<feature type="transmembrane region" description="Helical" evidence="12 13">
    <location>
        <begin position="271"/>
        <end position="291"/>
    </location>
</feature>
<keyword evidence="3 12" id="KW-0489">Methyltransferase</keyword>